<dbReference type="InterPro" id="IPR011250">
    <property type="entry name" value="OMP/PagP_B-barrel"/>
</dbReference>
<dbReference type="InterPro" id="IPR027385">
    <property type="entry name" value="Beta-barrel_OMP"/>
</dbReference>
<evidence type="ECO:0000313" key="6">
    <source>
        <dbReference type="Proteomes" id="UP000030341"/>
    </source>
</evidence>
<evidence type="ECO:0000256" key="2">
    <source>
        <dbReference type="SAM" id="Coils"/>
    </source>
</evidence>
<feature type="coiled-coil region" evidence="2">
    <location>
        <begin position="41"/>
        <end position="68"/>
    </location>
</feature>
<reference evidence="5 6" key="1">
    <citation type="submission" date="2014-11" db="EMBL/GenBank/DDBJ databases">
        <title>Complete Genome Sequence of Pseudoalteromonas sp. Strain OCN003 Isolated from Kaneohe Bay, Oahu, Hawaii.</title>
        <authorList>
            <person name="Beurmann S."/>
            <person name="Videau P."/>
            <person name="Ushijima B."/>
            <person name="Smith A.M."/>
            <person name="Aeby G.S."/>
            <person name="Callahan S.M."/>
            <person name="Belcaid M."/>
        </authorList>
    </citation>
    <scope>NUCLEOTIDE SEQUENCE [LARGE SCALE GENOMIC DNA]</scope>
    <source>
        <strain evidence="5 6">OCN003</strain>
    </source>
</reference>
<evidence type="ECO:0000259" key="4">
    <source>
        <dbReference type="Pfam" id="PF13505"/>
    </source>
</evidence>
<proteinExistence type="predicted"/>
<evidence type="ECO:0000256" key="1">
    <source>
        <dbReference type="ARBA" id="ARBA00022729"/>
    </source>
</evidence>
<dbReference type="Proteomes" id="UP000030341">
    <property type="component" value="Chromosome 1"/>
</dbReference>
<dbReference type="KEGG" id="pseo:OM33_05995"/>
<feature type="domain" description="Outer membrane protein beta-barrel" evidence="4">
    <location>
        <begin position="20"/>
        <end position="201"/>
    </location>
</feature>
<dbReference type="STRING" id="1348114.OM33_05995"/>
<feature type="signal peptide" evidence="3">
    <location>
        <begin position="1"/>
        <end position="21"/>
    </location>
</feature>
<name>A0A0A7EDJ7_9GAMM</name>
<dbReference type="HOGENOM" id="CLU_1189123_0_0_6"/>
<dbReference type="SUPFAM" id="SSF56925">
    <property type="entry name" value="OMPA-like"/>
    <property type="match status" value="1"/>
</dbReference>
<dbReference type="EMBL" id="CP009888">
    <property type="protein sequence ID" value="AIY64745.1"/>
    <property type="molecule type" value="Genomic_DNA"/>
</dbReference>
<organism evidence="5 6">
    <name type="scientific">Pseudoalteromonas piratica</name>
    <dbReference type="NCBI Taxonomy" id="1348114"/>
    <lineage>
        <taxon>Bacteria</taxon>
        <taxon>Pseudomonadati</taxon>
        <taxon>Pseudomonadota</taxon>
        <taxon>Gammaproteobacteria</taxon>
        <taxon>Alteromonadales</taxon>
        <taxon>Pseudoalteromonadaceae</taxon>
        <taxon>Pseudoalteromonas</taxon>
    </lineage>
</organism>
<protein>
    <recommendedName>
        <fullName evidence="4">Outer membrane protein beta-barrel domain-containing protein</fullName>
    </recommendedName>
</protein>
<dbReference type="AlphaFoldDB" id="A0A0A7EDJ7"/>
<gene>
    <name evidence="5" type="ORF">OM33_05995</name>
</gene>
<feature type="chain" id="PRO_5002028246" description="Outer membrane protein beta-barrel domain-containing protein" evidence="3">
    <location>
        <begin position="22"/>
        <end position="213"/>
    </location>
</feature>
<keyword evidence="1 3" id="KW-0732">Signal</keyword>
<dbReference type="OrthoDB" id="6293954at2"/>
<keyword evidence="6" id="KW-1185">Reference proteome</keyword>
<evidence type="ECO:0000256" key="3">
    <source>
        <dbReference type="SAM" id="SignalP"/>
    </source>
</evidence>
<dbReference type="RefSeq" id="WP_038639973.1">
    <property type="nucleotide sequence ID" value="NZ_CP009888.1"/>
</dbReference>
<dbReference type="Gene3D" id="2.40.160.20">
    <property type="match status" value="1"/>
</dbReference>
<evidence type="ECO:0000313" key="5">
    <source>
        <dbReference type="EMBL" id="AIY64745.1"/>
    </source>
</evidence>
<keyword evidence="2" id="KW-0175">Coiled coil</keyword>
<dbReference type="Pfam" id="PF13505">
    <property type="entry name" value="OMP_b-brl"/>
    <property type="match status" value="1"/>
</dbReference>
<dbReference type="eggNOG" id="ENOG5032V85">
    <property type="taxonomic scope" value="Bacteria"/>
</dbReference>
<sequence length="213" mass="24557">MKCVSFLALVGALLLPNITMANNQKQGQYFVNFGVASNYYNYNSKDARDELDQNLEELLDEYDLSSDDADIVNASVGLGYYLTNDFAVRANYTYGIELDWLDWCFFDCSNNVYHDSDASILTLDGIYHFYHINEQLSFYGIAGLALTRVSTKLSYWRDDQREVIARDNSTNLGANLGLGLQYDFARNWALKAGYSHHTFLSMDKYYLNMEWRF</sequence>
<accession>A0A0A7EDJ7</accession>